<evidence type="ECO:0000313" key="4">
    <source>
        <dbReference type="Proteomes" id="UP000006250"/>
    </source>
</evidence>
<dbReference type="eggNOG" id="ENOG5030ICB">
    <property type="taxonomic scope" value="Bacteria"/>
</dbReference>
<comment type="caution">
    <text evidence="3">The sequence shown here is derived from an EMBL/GenBank/DDBJ whole genome shotgun (WGS) entry which is preliminary data.</text>
</comment>
<gene>
    <name evidence="3" type="ORF">DesfrDRAFT_3520</name>
</gene>
<feature type="chain" id="PRO_5003148404" description="FlgO domain-containing protein" evidence="1">
    <location>
        <begin position="25"/>
        <end position="219"/>
    </location>
</feature>
<reference evidence="3 4" key="1">
    <citation type="submission" date="2010-08" db="EMBL/GenBank/DDBJ databases">
        <title>The draft genome of Desulfovibrio fructosovorans JJ.</title>
        <authorList>
            <consortium name="US DOE Joint Genome Institute (JGI-PGF)"/>
            <person name="Lucas S."/>
            <person name="Copeland A."/>
            <person name="Lapidus A."/>
            <person name="Cheng J.-F."/>
            <person name="Bruce D."/>
            <person name="Goodwin L."/>
            <person name="Pitluck S."/>
            <person name="Land M.L."/>
            <person name="Hauser L."/>
            <person name="Chang Y.-J."/>
            <person name="Jeffries C."/>
            <person name="Wall J.D."/>
            <person name="Stahl D.A."/>
            <person name="Arkin A.P."/>
            <person name="Dehal P."/>
            <person name="Stolyar S.M."/>
            <person name="Hazen T.C."/>
            <person name="Woyke T.J."/>
        </authorList>
    </citation>
    <scope>NUCLEOTIDE SEQUENCE [LARGE SCALE GENOMIC DNA]</scope>
    <source>
        <strain evidence="3 4">JJ</strain>
    </source>
</reference>
<feature type="signal peptide" evidence="1">
    <location>
        <begin position="1"/>
        <end position="24"/>
    </location>
</feature>
<keyword evidence="4" id="KW-1185">Reference proteome</keyword>
<sequence length="219" mass="23901" precursor="true">MTTKLLRRLSLVLMLPLFAPLLMGALCDRTPPPPPQYPDVAMALAADLDRQLVPRLGMYTRDNSRGLYWVVITTPADLGDLERASPLSRLVGQELSTAFVALGYNVQEIRKASDIIFSRRQGEFSLTRDVRALATSRATATLVVAGTYVVTPSGVRFAIEVVDARNNNIVAAANRTLPMDATVGALAGGEASFVSPTVSTTDRTSFERDMLPYSMSRHW</sequence>
<dbReference type="InterPro" id="IPR041215">
    <property type="entry name" value="FlgO_dom"/>
</dbReference>
<dbReference type="STRING" id="596151.DesfrDRAFT_3520"/>
<protein>
    <recommendedName>
        <fullName evidence="2">FlgO domain-containing protein</fullName>
    </recommendedName>
</protein>
<name>E1K0X0_SOLFR</name>
<organism evidence="3 4">
    <name type="scientific">Solidesulfovibrio fructosivorans JJ]</name>
    <dbReference type="NCBI Taxonomy" id="596151"/>
    <lineage>
        <taxon>Bacteria</taxon>
        <taxon>Pseudomonadati</taxon>
        <taxon>Thermodesulfobacteriota</taxon>
        <taxon>Desulfovibrionia</taxon>
        <taxon>Desulfovibrionales</taxon>
        <taxon>Desulfovibrionaceae</taxon>
        <taxon>Solidesulfovibrio</taxon>
    </lineage>
</organism>
<evidence type="ECO:0000313" key="3">
    <source>
        <dbReference type="EMBL" id="EFL49735.1"/>
    </source>
</evidence>
<dbReference type="AlphaFoldDB" id="E1K0X0"/>
<dbReference type="OrthoDB" id="5452881at2"/>
<evidence type="ECO:0000259" key="2">
    <source>
        <dbReference type="Pfam" id="PF17680"/>
    </source>
</evidence>
<dbReference type="Pfam" id="PF17680">
    <property type="entry name" value="FlgO"/>
    <property type="match status" value="1"/>
</dbReference>
<evidence type="ECO:0000256" key="1">
    <source>
        <dbReference type="SAM" id="SignalP"/>
    </source>
</evidence>
<dbReference type="EMBL" id="AECZ01000034">
    <property type="protein sequence ID" value="EFL49735.1"/>
    <property type="molecule type" value="Genomic_DNA"/>
</dbReference>
<dbReference type="RefSeq" id="WP_005996111.1">
    <property type="nucleotide sequence ID" value="NZ_AECZ01000034.1"/>
</dbReference>
<feature type="domain" description="FlgO" evidence="2">
    <location>
        <begin position="60"/>
        <end position="181"/>
    </location>
</feature>
<keyword evidence="1" id="KW-0732">Signal</keyword>
<dbReference type="Proteomes" id="UP000006250">
    <property type="component" value="Unassembled WGS sequence"/>
</dbReference>
<accession>E1K0X0</accession>
<proteinExistence type="predicted"/>